<feature type="binding site" evidence="9">
    <location>
        <position position="195"/>
    </location>
    <ligand>
        <name>diphosphate</name>
        <dbReference type="ChEBI" id="CHEBI:33019"/>
    </ligand>
</feature>
<dbReference type="Pfam" id="PF04095">
    <property type="entry name" value="NAPRTase"/>
    <property type="match status" value="1"/>
</dbReference>
<dbReference type="InterPro" id="IPR016471">
    <property type="entry name" value="Nicotinamide_PRibTrfase"/>
</dbReference>
<feature type="binding site" evidence="9">
    <location>
        <position position="218"/>
    </location>
    <ligand>
        <name>beta-nicotinamide D-ribonucleotide</name>
        <dbReference type="ChEBI" id="CHEBI:14649"/>
    </ligand>
</feature>
<evidence type="ECO:0000256" key="7">
    <source>
        <dbReference type="ARBA" id="ARBA00035036"/>
    </source>
</evidence>
<evidence type="ECO:0000256" key="6">
    <source>
        <dbReference type="ARBA" id="ARBA00035024"/>
    </source>
</evidence>
<feature type="binding site" evidence="9">
    <location>
        <begin position="306"/>
        <end position="308"/>
    </location>
    <ligand>
        <name>beta-nicotinamide D-ribonucleotide</name>
        <dbReference type="ChEBI" id="CHEBI:14649"/>
    </ligand>
</feature>
<dbReference type="InterPro" id="IPR036068">
    <property type="entry name" value="Nicotinate_pribotase-like_C"/>
</dbReference>
<feature type="domain" description="Nicotinamide phosphoribosyltransferase N-terminal" evidence="11">
    <location>
        <begin position="19"/>
        <end position="114"/>
    </location>
</feature>
<dbReference type="NCBIfam" id="NF006629">
    <property type="entry name" value="PRK09198.1"/>
    <property type="match status" value="1"/>
</dbReference>
<gene>
    <name evidence="12" type="ORF">CLV89_102264</name>
</gene>
<comment type="similarity">
    <text evidence="1">Belongs to the NAPRTase family.</text>
</comment>
<evidence type="ECO:0000259" key="11">
    <source>
        <dbReference type="Pfam" id="PF18127"/>
    </source>
</evidence>
<keyword evidence="2" id="KW-0662">Pyridine nucleotide biosynthesis</keyword>
<evidence type="ECO:0000259" key="10">
    <source>
        <dbReference type="Pfam" id="PF04095"/>
    </source>
</evidence>
<feature type="binding site" evidence="9">
    <location>
        <position position="379"/>
    </location>
    <ligand>
        <name>beta-nicotinamide D-ribonucleotide</name>
        <dbReference type="ChEBI" id="CHEBI:14649"/>
    </ligand>
</feature>
<feature type="binding site" evidence="9">
    <location>
        <begin position="348"/>
        <end position="349"/>
    </location>
    <ligand>
        <name>beta-nicotinamide D-ribonucleotide</name>
        <dbReference type="ChEBI" id="CHEBI:14649"/>
    </ligand>
</feature>
<dbReference type="PANTHER" id="PTHR43816:SF1">
    <property type="entry name" value="NICOTINAMIDE PHOSPHORIBOSYLTRANSFERASE"/>
    <property type="match status" value="1"/>
</dbReference>
<dbReference type="Gene3D" id="3.20.20.70">
    <property type="entry name" value="Aldolase class I"/>
    <property type="match status" value="1"/>
</dbReference>
<dbReference type="PANTHER" id="PTHR43816">
    <property type="entry name" value="NICOTINAMIDE PHOSPHORIBOSYLTRANSFERASE"/>
    <property type="match status" value="1"/>
</dbReference>
<feature type="binding site" evidence="9">
    <location>
        <position position="306"/>
    </location>
    <ligand>
        <name>diphosphate</name>
        <dbReference type="ChEBI" id="CHEBI:33019"/>
    </ligand>
</feature>
<evidence type="ECO:0000256" key="9">
    <source>
        <dbReference type="PIRSR" id="PIRSR005943-1"/>
    </source>
</evidence>
<dbReference type="GO" id="GO:0009435">
    <property type="term" value="P:NAD+ biosynthetic process"/>
    <property type="evidence" value="ECO:0007669"/>
    <property type="project" value="InterPro"/>
</dbReference>
<protein>
    <recommendedName>
        <fullName evidence="7">Nicotinamide phosphoribosyltransferase</fullName>
        <ecNumber evidence="6">2.4.2.12</ecNumber>
    </recommendedName>
</protein>
<organism evidence="12 13">
    <name type="scientific">Tritonibacter scottomollicae</name>
    <name type="common">Epibacterium scottomollicae</name>
    <dbReference type="NCBI Taxonomy" id="483013"/>
    <lineage>
        <taxon>Bacteria</taxon>
        <taxon>Pseudomonadati</taxon>
        <taxon>Pseudomonadota</taxon>
        <taxon>Alphaproteobacteria</taxon>
        <taxon>Rhodobacterales</taxon>
        <taxon>Paracoccaceae</taxon>
        <taxon>Tritonibacter</taxon>
    </lineage>
</organism>
<feature type="binding site" evidence="9">
    <location>
        <position position="387"/>
    </location>
    <ligand>
        <name>beta-nicotinamide D-ribonucleotide</name>
        <dbReference type="ChEBI" id="CHEBI:14649"/>
    </ligand>
</feature>
<evidence type="ECO:0000256" key="2">
    <source>
        <dbReference type="ARBA" id="ARBA00022642"/>
    </source>
</evidence>
<dbReference type="Pfam" id="PF18127">
    <property type="entry name" value="NAMPT_N"/>
    <property type="match status" value="1"/>
</dbReference>
<name>A0A2T1ALP2_TRISK</name>
<dbReference type="PIRSF" id="PIRSF005943">
    <property type="entry name" value="NMPRT"/>
    <property type="match status" value="1"/>
</dbReference>
<dbReference type="InterPro" id="IPR041529">
    <property type="entry name" value="DUF5598"/>
</dbReference>
<evidence type="ECO:0000256" key="1">
    <source>
        <dbReference type="ARBA" id="ARBA00010897"/>
    </source>
</evidence>
<comment type="caution">
    <text evidence="12">The sequence shown here is derived from an EMBL/GenBank/DDBJ whole genome shotgun (WGS) entry which is preliminary data.</text>
</comment>
<feature type="domain" description="Nicotinate/nicotinamide phosphoribosyltransferase" evidence="10">
    <location>
        <begin position="187"/>
        <end position="430"/>
    </location>
</feature>
<comment type="catalytic activity">
    <reaction evidence="8">
        <text>beta-nicotinamide D-ribonucleotide + diphosphate = 5-phospho-alpha-D-ribose 1-diphosphate + nicotinamide + H(+)</text>
        <dbReference type="Rhea" id="RHEA:16149"/>
        <dbReference type="ChEBI" id="CHEBI:14649"/>
        <dbReference type="ChEBI" id="CHEBI:15378"/>
        <dbReference type="ChEBI" id="CHEBI:17154"/>
        <dbReference type="ChEBI" id="CHEBI:33019"/>
        <dbReference type="ChEBI" id="CHEBI:58017"/>
        <dbReference type="EC" id="2.4.2.12"/>
    </reaction>
    <physiologicalReaction direction="right-to-left" evidence="8">
        <dbReference type="Rhea" id="RHEA:16151"/>
    </physiologicalReaction>
</comment>
<evidence type="ECO:0000256" key="5">
    <source>
        <dbReference type="ARBA" id="ARBA00035007"/>
    </source>
</evidence>
<dbReference type="EC" id="2.4.2.12" evidence="6"/>
<dbReference type="GO" id="GO:0047280">
    <property type="term" value="F:nicotinamide phosphoribosyltransferase activity"/>
    <property type="evidence" value="ECO:0007669"/>
    <property type="project" value="UniProtKB-EC"/>
</dbReference>
<evidence type="ECO:0000256" key="8">
    <source>
        <dbReference type="ARBA" id="ARBA00047835"/>
    </source>
</evidence>
<sequence length="475" mass="51454">MTMTKPFGALFDDALDPENILFDTDSYKLSHYAQYPEGTEAVSSYIEARSPFGEIDRLVFFGLQVELARLSGPVVTQAALDQAVPVLRAHGFDIYVQGWQQIIDEFGGCLPIEIDALPEGTLVPVRIPQLRIRNTAPGFGWLVGLLETRLLRAVWYPTTVASVSHYLVNAIRQRLVQTDGSDAGAEFKLHDFGARGASSRESAALGGLAHLVASRGTDTVPALVLARNLYGADMAGFSIPATEHSTMTALGPDGELAQMERFLDANPTGIIACVSDSYDLFRAIRDYWGDALKAKVMARQGTLVVRPDSGDPIEIVPDVIEALMARFGCEMTAQGYRLLPPQVRVIQGDGINPKSLVEIMEAMIARRLAIGNIAFGMGGALLQKVDRDSFGYAMKASAIRIDGQWSDVFKDPVTAGGAKTSKRGRQGVFLSDSGAMVARRQENIPPGADALRPVFRDGRILRVWTLEEVRAAAGA</sequence>
<feature type="binding site" evidence="9">
    <location>
        <position position="244"/>
    </location>
    <ligand>
        <name>diphosphate</name>
        <dbReference type="ChEBI" id="CHEBI:33019"/>
    </ligand>
</feature>
<evidence type="ECO:0000313" key="13">
    <source>
        <dbReference type="Proteomes" id="UP000237718"/>
    </source>
</evidence>
<keyword evidence="3 12" id="KW-0328">Glycosyltransferase</keyword>
<evidence type="ECO:0000256" key="3">
    <source>
        <dbReference type="ARBA" id="ARBA00022676"/>
    </source>
</evidence>
<dbReference type="Proteomes" id="UP000237718">
    <property type="component" value="Unassembled WGS sequence"/>
</dbReference>
<dbReference type="SUPFAM" id="SSF51690">
    <property type="entry name" value="Nicotinate/Quinolinate PRTase C-terminal domain-like"/>
    <property type="match status" value="1"/>
</dbReference>
<comment type="pathway">
    <text evidence="5">Cofactor biosynthesis; NAD(+) biosynthesis; nicotinamide D-ribonucleotide from 5-phospho-alpha-D-ribose 1-diphosphate and nicotinamide: step 1/1.</text>
</comment>
<proteinExistence type="inferred from homology"/>
<reference evidence="12 13" key="1">
    <citation type="submission" date="2018-03" db="EMBL/GenBank/DDBJ databases">
        <title>Genomic Encyclopedia of Archaeal and Bacterial Type Strains, Phase II (KMG-II): from individual species to whole genera.</title>
        <authorList>
            <person name="Goeker M."/>
        </authorList>
    </citation>
    <scope>NUCLEOTIDE SEQUENCE [LARGE SCALE GENOMIC DNA]</scope>
    <source>
        <strain evidence="12 13">DSM 25328</strain>
    </source>
</reference>
<dbReference type="AlphaFoldDB" id="A0A2T1ALP2"/>
<evidence type="ECO:0000313" key="12">
    <source>
        <dbReference type="EMBL" id="PRZ49520.1"/>
    </source>
</evidence>
<keyword evidence="4 12" id="KW-0808">Transferase</keyword>
<accession>A0A2T1ALP2</accession>
<dbReference type="InterPro" id="IPR013785">
    <property type="entry name" value="Aldolase_TIM"/>
</dbReference>
<evidence type="ECO:0000256" key="4">
    <source>
        <dbReference type="ARBA" id="ARBA00022679"/>
    </source>
</evidence>
<dbReference type="InterPro" id="IPR041525">
    <property type="entry name" value="N/Namide_PRibTrfase"/>
</dbReference>
<dbReference type="EMBL" id="PVUF01000002">
    <property type="protein sequence ID" value="PRZ49520.1"/>
    <property type="molecule type" value="Genomic_DNA"/>
</dbReference>